<dbReference type="EMBL" id="CP021235">
    <property type="protein sequence ID" value="ARS34109.1"/>
    <property type="molecule type" value="Genomic_DNA"/>
</dbReference>
<keyword evidence="1" id="KW-0472">Membrane</keyword>
<dbReference type="OrthoDB" id="894281at2"/>
<protein>
    <submittedName>
        <fullName evidence="2">Uncharacterized protein</fullName>
    </submittedName>
</protein>
<evidence type="ECO:0000313" key="2">
    <source>
        <dbReference type="EMBL" id="ARS34109.1"/>
    </source>
</evidence>
<keyword evidence="1" id="KW-1133">Transmembrane helix</keyword>
<organism evidence="2 3">
    <name type="scientific">Pontibacter actiniarum</name>
    <dbReference type="NCBI Taxonomy" id="323450"/>
    <lineage>
        <taxon>Bacteria</taxon>
        <taxon>Pseudomonadati</taxon>
        <taxon>Bacteroidota</taxon>
        <taxon>Cytophagia</taxon>
        <taxon>Cytophagales</taxon>
        <taxon>Hymenobacteraceae</taxon>
        <taxon>Pontibacter</taxon>
    </lineage>
</organism>
<dbReference type="AlphaFoldDB" id="A0A1X9YMN0"/>
<gene>
    <name evidence="2" type="ORF">CA264_00885</name>
</gene>
<feature type="transmembrane region" description="Helical" evidence="1">
    <location>
        <begin position="103"/>
        <end position="121"/>
    </location>
</feature>
<dbReference type="Proteomes" id="UP000266292">
    <property type="component" value="Chromosome"/>
</dbReference>
<accession>A0A1X9YMN0</accession>
<proteinExistence type="predicted"/>
<dbReference type="KEGG" id="pact:CA264_00885"/>
<name>A0A1X9YMN0_9BACT</name>
<reference evidence="3" key="1">
    <citation type="submission" date="2017-05" db="EMBL/GenBank/DDBJ databases">
        <authorList>
            <person name="Ray J."/>
            <person name="Price M."/>
            <person name="Deutschbauer A."/>
        </authorList>
    </citation>
    <scope>NUCLEOTIDE SEQUENCE [LARGE SCALE GENOMIC DNA]</scope>
    <source>
        <strain evidence="3">DSM 19842</strain>
    </source>
</reference>
<evidence type="ECO:0000313" key="3">
    <source>
        <dbReference type="Proteomes" id="UP000266292"/>
    </source>
</evidence>
<evidence type="ECO:0000256" key="1">
    <source>
        <dbReference type="SAM" id="Phobius"/>
    </source>
</evidence>
<keyword evidence="1" id="KW-0812">Transmembrane</keyword>
<keyword evidence="3" id="KW-1185">Reference proteome</keyword>
<sequence>MTVTKGLWIIYTGLDKQGRIPEIPACGLVLSRSLTEPENQFIIIPPLPSEHFDSVASEAVYKAQEREQLLLHMKNWMNEYALLTAYRDQAKALEPTEEYGSDTLANVALGLALLALLVALLKK</sequence>